<dbReference type="EMBL" id="FOAN01000008">
    <property type="protein sequence ID" value="SEM22042.1"/>
    <property type="molecule type" value="Genomic_DNA"/>
</dbReference>
<evidence type="ECO:0000256" key="1">
    <source>
        <dbReference type="SAM" id="MobiDB-lite"/>
    </source>
</evidence>
<dbReference type="AlphaFoldDB" id="A0A1H7WK75"/>
<feature type="compositionally biased region" description="Low complexity" evidence="1">
    <location>
        <begin position="23"/>
        <end position="35"/>
    </location>
</feature>
<feature type="region of interest" description="Disordered" evidence="1">
    <location>
        <begin position="1"/>
        <end position="63"/>
    </location>
</feature>
<feature type="region of interest" description="Disordered" evidence="1">
    <location>
        <begin position="165"/>
        <end position="194"/>
    </location>
</feature>
<dbReference type="Proteomes" id="UP000199664">
    <property type="component" value="Unassembled WGS sequence"/>
</dbReference>
<organism evidence="3 4">
    <name type="scientific">Bosea lupini</name>
    <dbReference type="NCBI Taxonomy" id="1036779"/>
    <lineage>
        <taxon>Bacteria</taxon>
        <taxon>Pseudomonadati</taxon>
        <taxon>Pseudomonadota</taxon>
        <taxon>Alphaproteobacteria</taxon>
        <taxon>Hyphomicrobiales</taxon>
        <taxon>Boseaceae</taxon>
        <taxon>Bosea</taxon>
    </lineage>
</organism>
<feature type="compositionally biased region" description="Low complexity" evidence="1">
    <location>
        <begin position="171"/>
        <end position="193"/>
    </location>
</feature>
<keyword evidence="4" id="KW-1185">Reference proteome</keyword>
<dbReference type="Pfam" id="PF18821">
    <property type="entry name" value="LPD7"/>
    <property type="match status" value="1"/>
</dbReference>
<dbReference type="OrthoDB" id="7873036at2"/>
<feature type="region of interest" description="Disordered" evidence="1">
    <location>
        <begin position="210"/>
        <end position="239"/>
    </location>
</feature>
<accession>A0A1H7WK75</accession>
<dbReference type="InterPro" id="IPR040677">
    <property type="entry name" value="LPD7"/>
</dbReference>
<proteinExistence type="predicted"/>
<gene>
    <name evidence="3" type="ORF">SAMN04515666_108222</name>
</gene>
<feature type="domain" description="Large polyvalent protein-associated" evidence="2">
    <location>
        <begin position="74"/>
        <end position="154"/>
    </location>
</feature>
<sequence>MQGDRQDQSEFTIERGRERDAGAGRSSPRGAASAPQGETQSGQAQFDLGGETERQSESGMPERLRRKYYVAEAGAGDVAKIYVDPRGEYLAFKVSTDRLATRLEDAGVVRDMVSVAQHRGWKEVELLGSHEFRRTGWIEASVRGLAVRGYEPDPVDRAALSLRTKADVDPARSQPQSQQRAAQPSQAVSAVPPTNGSAFKIDALPLLSSTPDRPLRSAGQRRADIFRSAHRRRHGDDDVVKAARSQMAAIEGALTKAVRDPALRQPILAFAKDRIAQELERGNKFKLAELSTREMQERSSADSTRKSHPNSQGAGWDR</sequence>
<feature type="compositionally biased region" description="Basic and acidic residues" evidence="1">
    <location>
        <begin position="1"/>
        <end position="22"/>
    </location>
</feature>
<protein>
    <recommendedName>
        <fullName evidence="2">Large polyvalent protein-associated domain-containing protein</fullName>
    </recommendedName>
</protein>
<feature type="region of interest" description="Disordered" evidence="1">
    <location>
        <begin position="282"/>
        <end position="318"/>
    </location>
</feature>
<dbReference type="RefSeq" id="WP_143079773.1">
    <property type="nucleotide sequence ID" value="NZ_FOAN01000008.1"/>
</dbReference>
<reference evidence="4" key="1">
    <citation type="submission" date="2016-10" db="EMBL/GenBank/DDBJ databases">
        <authorList>
            <person name="Varghese N."/>
            <person name="Submissions S."/>
        </authorList>
    </citation>
    <scope>NUCLEOTIDE SEQUENCE [LARGE SCALE GENOMIC DNA]</scope>
    <source>
        <strain evidence="4">LMG 26383,CCUG 61248,R- 45681</strain>
    </source>
</reference>
<feature type="compositionally biased region" description="Basic and acidic residues" evidence="1">
    <location>
        <begin position="282"/>
        <end position="305"/>
    </location>
</feature>
<evidence type="ECO:0000313" key="3">
    <source>
        <dbReference type="EMBL" id="SEM22042.1"/>
    </source>
</evidence>
<name>A0A1H7WK75_9HYPH</name>
<evidence type="ECO:0000259" key="2">
    <source>
        <dbReference type="Pfam" id="PF18821"/>
    </source>
</evidence>
<dbReference type="STRING" id="1036779.SAMN04515666_108222"/>
<feature type="compositionally biased region" description="Basic and acidic residues" evidence="1">
    <location>
        <begin position="51"/>
        <end position="63"/>
    </location>
</feature>
<evidence type="ECO:0000313" key="4">
    <source>
        <dbReference type="Proteomes" id="UP000199664"/>
    </source>
</evidence>
<feature type="compositionally biased region" description="Polar residues" evidence="1">
    <location>
        <begin position="309"/>
        <end position="318"/>
    </location>
</feature>